<organism evidence="3 4">
    <name type="scientific">Paenibacillus contaminans</name>
    <dbReference type="NCBI Taxonomy" id="450362"/>
    <lineage>
        <taxon>Bacteria</taxon>
        <taxon>Bacillati</taxon>
        <taxon>Bacillota</taxon>
        <taxon>Bacilli</taxon>
        <taxon>Bacillales</taxon>
        <taxon>Paenibacillaceae</taxon>
        <taxon>Paenibacillus</taxon>
    </lineage>
</organism>
<evidence type="ECO:0000256" key="1">
    <source>
        <dbReference type="ARBA" id="ARBA00022729"/>
    </source>
</evidence>
<accession>A0A329MN94</accession>
<comment type="caution">
    <text evidence="3">The sequence shown here is derived from an EMBL/GenBank/DDBJ whole genome shotgun (WGS) entry which is preliminary data.</text>
</comment>
<dbReference type="NCBIfam" id="TIGR02276">
    <property type="entry name" value="beta_rpt_yvtn"/>
    <property type="match status" value="3"/>
</dbReference>
<dbReference type="SUPFAM" id="SSF50974">
    <property type="entry name" value="Nitrous oxide reductase, N-terminal domain"/>
    <property type="match status" value="2"/>
</dbReference>
<feature type="domain" description="SLH" evidence="2">
    <location>
        <begin position="961"/>
        <end position="1021"/>
    </location>
</feature>
<dbReference type="OrthoDB" id="9802993at2"/>
<dbReference type="Proteomes" id="UP000250369">
    <property type="component" value="Unassembled WGS sequence"/>
</dbReference>
<dbReference type="InterPro" id="IPR015943">
    <property type="entry name" value="WD40/YVTN_repeat-like_dom_sf"/>
</dbReference>
<dbReference type="PROSITE" id="PS51257">
    <property type="entry name" value="PROKAR_LIPOPROTEIN"/>
    <property type="match status" value="1"/>
</dbReference>
<evidence type="ECO:0000259" key="2">
    <source>
        <dbReference type="PROSITE" id="PS51272"/>
    </source>
</evidence>
<evidence type="ECO:0000313" key="4">
    <source>
        <dbReference type="Proteomes" id="UP000250369"/>
    </source>
</evidence>
<dbReference type="Gene3D" id="2.130.10.10">
    <property type="entry name" value="YVTN repeat-like/Quinoprotein amine dehydrogenase"/>
    <property type="match status" value="2"/>
</dbReference>
<dbReference type="InterPro" id="IPR025883">
    <property type="entry name" value="Cadherin-like_domain"/>
</dbReference>
<dbReference type="InterPro" id="IPR001119">
    <property type="entry name" value="SLH_dom"/>
</dbReference>
<dbReference type="PROSITE" id="PS51272">
    <property type="entry name" value="SLH"/>
    <property type="match status" value="3"/>
</dbReference>
<evidence type="ECO:0000313" key="3">
    <source>
        <dbReference type="EMBL" id="RAV21050.1"/>
    </source>
</evidence>
<feature type="domain" description="SLH" evidence="2">
    <location>
        <begin position="891"/>
        <end position="954"/>
    </location>
</feature>
<dbReference type="PANTHER" id="PTHR47197:SF3">
    <property type="entry name" value="DIHYDRO-HEME D1 DEHYDROGENASE"/>
    <property type="match status" value="1"/>
</dbReference>
<gene>
    <name evidence="3" type="ORF">DQG23_13285</name>
</gene>
<dbReference type="InterPro" id="IPR048433">
    <property type="entry name" value="YNCE-like_beta-prop"/>
</dbReference>
<dbReference type="InterPro" id="IPR051200">
    <property type="entry name" value="Host-pathogen_enzymatic-act"/>
</dbReference>
<keyword evidence="4" id="KW-1185">Reference proteome</keyword>
<dbReference type="Pfam" id="PF00395">
    <property type="entry name" value="SLH"/>
    <property type="match status" value="3"/>
</dbReference>
<dbReference type="EMBL" id="QMFB01000006">
    <property type="protein sequence ID" value="RAV21050.1"/>
    <property type="molecule type" value="Genomic_DNA"/>
</dbReference>
<dbReference type="AlphaFoldDB" id="A0A329MN94"/>
<sequence length="1021" mass="106826">MKLRAWIGLRAACMMIAAVLFIGCLPVGVKAAEAAPYSIHAGNGPHAIAVNIMTNKVYAANADSDSVTVIDDNQAPGSAAVAATVETGTTPYALAVNPLTDKIYVANADSDNVTVIDGATNGTITIPAGTKPFAVAVNEGTNKIYVANIGSDDVTVIDGVTNETVTIPAGKSPFDIAVDRVSNKIYVANVDSDTVTVIDGTSNTAVSIPTGAGPNALAVDTATGRVYVANFFSNNVTVIEGATVTTTVPAGLTPNAVAVNEATGKIYVANDNGNSVTVIDRTDHSTSTVSVGKGPSALAVNSNTNTIYAANYDSHDVSVINGADHTTSTVPVGKNPIAIAVNAGIGKSYAANFNGGSISVIEESRTNPSASANLSALTLSEGVLSPAFNPSIDAYTVNVDNTVSQIVVTAATYDLAASLSVTGNVYGNVMSIPIDLQLGANELSITVRAADEQTSKTYRISIYRKDIDQPEQPVLSSNADLNQLTVSAGVFQPAFHPSVFAYEMEVGNGVTTVSVTASTYDAGATMRINGQLHNSGVPFAVNLQTGVNPISIATTAEDELSNRTYMLTVRRAENVQPPYNPPEESREPEVLKPKPDFITEGADGLTLESGAAEWKSTTAENGQSVLTGLLHADVLAKAFGKLEGKSPSSQKITFAMTGQGIIRKAGIPANVLKAAAIAVPNAVLSIKTDNASYDLPVNLPALTAILEQLGDDLDDAVVYVSMETVTGDTAKRVEAQAQAFGARVISDIIDFILTVEAKDRTLTVSDFGNTYVARSILLPGTIDPAGATAVLFELQSGTVSFVPSVFAASDKDETLVTLLRPGNSLYAVVESRKSFTDVREHWAKAEIELLASKLVVNGMTETSFVPERPVTRAEFAGLLVRALGLREDPASAKPFRDTAPEDWFAGAVGAASKADIVDGFEDNTFRPDETITREQMAVMMLRALRFTGQHHAVVGKQNSVLAAFDDHEEISAWAKASVEQIVQAGLMNGVTSKHFAPNEHATRAEAAVVVKRLLQAAAFIN</sequence>
<dbReference type="RefSeq" id="WP_113031331.1">
    <property type="nucleotide sequence ID" value="NZ_QMFB01000006.1"/>
</dbReference>
<dbReference type="Pfam" id="PF21783">
    <property type="entry name" value="YNCE"/>
    <property type="match status" value="1"/>
</dbReference>
<name>A0A329MN94_9BACL</name>
<dbReference type="Pfam" id="PF12733">
    <property type="entry name" value="Cadherin-like"/>
    <property type="match status" value="2"/>
</dbReference>
<feature type="domain" description="SLH" evidence="2">
    <location>
        <begin position="830"/>
        <end position="890"/>
    </location>
</feature>
<dbReference type="PANTHER" id="PTHR47197">
    <property type="entry name" value="PROTEIN NIRF"/>
    <property type="match status" value="1"/>
</dbReference>
<protein>
    <recommendedName>
        <fullName evidence="2">SLH domain-containing protein</fullName>
    </recommendedName>
</protein>
<proteinExistence type="predicted"/>
<dbReference type="InterPro" id="IPR011045">
    <property type="entry name" value="N2O_reductase_N"/>
</dbReference>
<dbReference type="InterPro" id="IPR011964">
    <property type="entry name" value="YVTN_b-propeller_repeat"/>
</dbReference>
<reference evidence="3 4" key="1">
    <citation type="journal article" date="2009" name="Int. J. Syst. Evol. Microbiol.">
        <title>Paenibacillus contaminans sp. nov., isolated from a contaminated laboratory plate.</title>
        <authorList>
            <person name="Chou J.H."/>
            <person name="Lee J.H."/>
            <person name="Lin M.C."/>
            <person name="Chang P.S."/>
            <person name="Arun A.B."/>
            <person name="Young C.C."/>
            <person name="Chen W.M."/>
        </authorList>
    </citation>
    <scope>NUCLEOTIDE SEQUENCE [LARGE SCALE GENOMIC DNA]</scope>
    <source>
        <strain evidence="3 4">CKOBP-6</strain>
    </source>
</reference>
<keyword evidence="1" id="KW-0732">Signal</keyword>